<proteinExistence type="predicted"/>
<dbReference type="Proteomes" id="UP001159427">
    <property type="component" value="Unassembled WGS sequence"/>
</dbReference>
<dbReference type="PRINTS" id="PR01705">
    <property type="entry name" value="TSP1REPEAT"/>
</dbReference>
<dbReference type="SUPFAM" id="SSF82895">
    <property type="entry name" value="TSP-1 type 1 repeat"/>
    <property type="match status" value="3"/>
</dbReference>
<sequence>MTFKGLDGGYSPWSSWTKCSASCDGGIRWRNRTCTHPAPKHRGKNCTTIGPSEESGMCNTMDCGHDGNFTEWTEWSNCSKDCDGVQNRYRFCTHPPPEGLGKNCTGDANETRPCGEQCKGKIPCEDGIDLALLIDSSKSIQKKNYRKLLREMLPTFLRTDEMANNQTRVGVVTFDRDAEILDNFTTYVSHDKEDLIALIESQPIRLTFKTRIDFGLNKVSDMLFSDKGGDRTEKPNVLVVFFDGRPFPPQKVDLDKTLPPLRGIQDSLGFWIPNIGFRIPSTGFQFIRLTKNKAQVVFVGYGKRVNFSLLENLAGPEKVVRLNELRDYTNNGTIMDLVEKICEIDGLYTPWSEWSVCSDTCGNGVQIRSRSCTAPPPQEGGKDCVGPPDEVRECNMGACANDLISSDEPLGPESRNPWRRAFRDFCPSGCEGDLYRLHRGIYIRIGAIESVFSWYGS</sequence>
<evidence type="ECO:0000313" key="7">
    <source>
        <dbReference type="EMBL" id="CAH3017133.1"/>
    </source>
</evidence>
<comment type="caution">
    <text evidence="7">The sequence shown here is derived from an EMBL/GenBank/DDBJ whole genome shotgun (WGS) entry which is preliminary data.</text>
</comment>
<dbReference type="EMBL" id="CALNXI010000055">
    <property type="protein sequence ID" value="CAH3017133.1"/>
    <property type="molecule type" value="Genomic_DNA"/>
</dbReference>
<gene>
    <name evidence="7" type="ORF">PEVE_00035476</name>
</gene>
<keyword evidence="4" id="KW-0677">Repeat</keyword>
<dbReference type="CDD" id="cd01450">
    <property type="entry name" value="vWFA_subfamily_ECM"/>
    <property type="match status" value="1"/>
</dbReference>
<dbReference type="InterPro" id="IPR000884">
    <property type="entry name" value="TSP1_rpt"/>
</dbReference>
<dbReference type="InterPro" id="IPR036465">
    <property type="entry name" value="vWFA_dom_sf"/>
</dbReference>
<name>A0ABN8LNX9_9CNID</name>
<dbReference type="InterPro" id="IPR052065">
    <property type="entry name" value="Compl_asym_regulator"/>
</dbReference>
<comment type="subcellular location">
    <subcellularLocation>
        <location evidence="1">Secreted</location>
    </subcellularLocation>
</comment>
<reference evidence="7 8" key="1">
    <citation type="submission" date="2022-05" db="EMBL/GenBank/DDBJ databases">
        <authorList>
            <consortium name="Genoscope - CEA"/>
            <person name="William W."/>
        </authorList>
    </citation>
    <scope>NUCLEOTIDE SEQUENCE [LARGE SCALE GENOMIC DNA]</scope>
</reference>
<organism evidence="7 8">
    <name type="scientific">Porites evermanni</name>
    <dbReference type="NCBI Taxonomy" id="104178"/>
    <lineage>
        <taxon>Eukaryota</taxon>
        <taxon>Metazoa</taxon>
        <taxon>Cnidaria</taxon>
        <taxon>Anthozoa</taxon>
        <taxon>Hexacorallia</taxon>
        <taxon>Scleractinia</taxon>
        <taxon>Fungiina</taxon>
        <taxon>Poritidae</taxon>
        <taxon>Porites</taxon>
    </lineage>
</organism>
<dbReference type="Pfam" id="PF00092">
    <property type="entry name" value="VWA"/>
    <property type="match status" value="1"/>
</dbReference>
<evidence type="ECO:0000313" key="8">
    <source>
        <dbReference type="Proteomes" id="UP001159427"/>
    </source>
</evidence>
<evidence type="ECO:0000259" key="6">
    <source>
        <dbReference type="PROSITE" id="PS50234"/>
    </source>
</evidence>
<keyword evidence="5" id="KW-1015">Disulfide bond</keyword>
<dbReference type="Pfam" id="PF00090">
    <property type="entry name" value="TSP_1"/>
    <property type="match status" value="3"/>
</dbReference>
<evidence type="ECO:0000256" key="4">
    <source>
        <dbReference type="ARBA" id="ARBA00022737"/>
    </source>
</evidence>
<dbReference type="PROSITE" id="PS50234">
    <property type="entry name" value="VWFA"/>
    <property type="match status" value="1"/>
</dbReference>
<keyword evidence="2" id="KW-0964">Secreted</keyword>
<dbReference type="PANTHER" id="PTHR22906:SF43">
    <property type="entry name" value="PROPERDIN"/>
    <property type="match status" value="1"/>
</dbReference>
<accession>A0ABN8LNX9</accession>
<dbReference type="InterPro" id="IPR002035">
    <property type="entry name" value="VWF_A"/>
</dbReference>
<keyword evidence="8" id="KW-1185">Reference proteome</keyword>
<protein>
    <recommendedName>
        <fullName evidence="6">VWFA domain-containing protein</fullName>
    </recommendedName>
</protein>
<dbReference type="InterPro" id="IPR036383">
    <property type="entry name" value="TSP1_rpt_sf"/>
</dbReference>
<dbReference type="PROSITE" id="PS50092">
    <property type="entry name" value="TSP1"/>
    <property type="match status" value="3"/>
</dbReference>
<evidence type="ECO:0000256" key="1">
    <source>
        <dbReference type="ARBA" id="ARBA00004613"/>
    </source>
</evidence>
<feature type="domain" description="VWFA" evidence="6">
    <location>
        <begin position="129"/>
        <end position="341"/>
    </location>
</feature>
<keyword evidence="3" id="KW-0732">Signal</keyword>
<dbReference type="Gene3D" id="3.40.50.410">
    <property type="entry name" value="von Willebrand factor, type A domain"/>
    <property type="match status" value="1"/>
</dbReference>
<evidence type="ECO:0000256" key="5">
    <source>
        <dbReference type="ARBA" id="ARBA00023157"/>
    </source>
</evidence>
<dbReference type="Gene3D" id="2.20.100.10">
    <property type="entry name" value="Thrombospondin type-1 (TSP1) repeat"/>
    <property type="match status" value="3"/>
</dbReference>
<evidence type="ECO:0000256" key="3">
    <source>
        <dbReference type="ARBA" id="ARBA00022729"/>
    </source>
</evidence>
<dbReference type="PANTHER" id="PTHR22906">
    <property type="entry name" value="PROPERDIN"/>
    <property type="match status" value="1"/>
</dbReference>
<dbReference type="SUPFAM" id="SSF53300">
    <property type="entry name" value="vWA-like"/>
    <property type="match status" value="1"/>
</dbReference>
<evidence type="ECO:0000256" key="2">
    <source>
        <dbReference type="ARBA" id="ARBA00022525"/>
    </source>
</evidence>
<dbReference type="SMART" id="SM00327">
    <property type="entry name" value="VWA"/>
    <property type="match status" value="1"/>
</dbReference>
<dbReference type="SMART" id="SM00209">
    <property type="entry name" value="TSP1"/>
    <property type="match status" value="3"/>
</dbReference>